<dbReference type="PROSITE" id="PS50995">
    <property type="entry name" value="HTH_MARR_2"/>
    <property type="match status" value="1"/>
</dbReference>
<dbReference type="AlphaFoldDB" id="A0A2P8GIU0"/>
<dbReference type="SMART" id="SM00347">
    <property type="entry name" value="HTH_MARR"/>
    <property type="match status" value="1"/>
</dbReference>
<dbReference type="SUPFAM" id="SSF46785">
    <property type="entry name" value="Winged helix' DNA-binding domain"/>
    <property type="match status" value="1"/>
</dbReference>
<reference evidence="2 3" key="1">
    <citation type="submission" date="2018-03" db="EMBL/GenBank/DDBJ databases">
        <title>Genomic Encyclopedia of Archaeal and Bacterial Type Strains, Phase II (KMG-II): from individual species to whole genera.</title>
        <authorList>
            <person name="Goeker M."/>
        </authorList>
    </citation>
    <scope>NUCLEOTIDE SEQUENCE [LARGE SCALE GENOMIC DNA]</scope>
    <source>
        <strain evidence="2 3">DSM 29057</strain>
    </source>
</reference>
<dbReference type="OrthoDB" id="961069at2"/>
<dbReference type="Gene3D" id="1.10.10.10">
    <property type="entry name" value="Winged helix-like DNA-binding domain superfamily/Winged helix DNA-binding domain"/>
    <property type="match status" value="1"/>
</dbReference>
<feature type="domain" description="HTH marR-type" evidence="1">
    <location>
        <begin position="53"/>
        <end position="186"/>
    </location>
</feature>
<comment type="caution">
    <text evidence="2">The sequence shown here is derived from an EMBL/GenBank/DDBJ whole genome shotgun (WGS) entry which is preliminary data.</text>
</comment>
<name>A0A2P8GIU0_9BACT</name>
<dbReference type="InterPro" id="IPR000835">
    <property type="entry name" value="HTH_MarR-typ"/>
</dbReference>
<dbReference type="PRINTS" id="PR00598">
    <property type="entry name" value="HTHMARR"/>
</dbReference>
<accession>A0A2P8GIU0</accession>
<dbReference type="GO" id="GO:0003700">
    <property type="term" value="F:DNA-binding transcription factor activity"/>
    <property type="evidence" value="ECO:0007669"/>
    <property type="project" value="InterPro"/>
</dbReference>
<protein>
    <submittedName>
        <fullName evidence="2">DNA-binding MarR family transcriptional regulator</fullName>
    </submittedName>
</protein>
<sequence>MKPVVELISEWDNYKETHPDATVAGFCRHYLAMAEITGSGEDLFSGIEPPDMTSTVAKLIGRLGAMLTTYSKLALKEGEEVELDWFYCLNAIFHQGEARKIDIITYNFLEQTTGIDMLNRLKKAGYISERADPSDKRAKLVQLTAEGKQLLFRLYERLYLPAHLLFGEMSHVDSHLLVNLLGPIEQKHGKILEDNRARGFADLLAETLGPQKLDEITRYQQNQINQFASRKR</sequence>
<dbReference type="EMBL" id="PYAS01000001">
    <property type="protein sequence ID" value="PSL33878.1"/>
    <property type="molecule type" value="Genomic_DNA"/>
</dbReference>
<keyword evidence="2" id="KW-0238">DNA-binding</keyword>
<evidence type="ECO:0000259" key="1">
    <source>
        <dbReference type="PROSITE" id="PS50995"/>
    </source>
</evidence>
<evidence type="ECO:0000313" key="3">
    <source>
        <dbReference type="Proteomes" id="UP000241964"/>
    </source>
</evidence>
<dbReference type="InterPro" id="IPR036390">
    <property type="entry name" value="WH_DNA-bd_sf"/>
</dbReference>
<dbReference type="InterPro" id="IPR036388">
    <property type="entry name" value="WH-like_DNA-bd_sf"/>
</dbReference>
<keyword evidence="3" id="KW-1185">Reference proteome</keyword>
<evidence type="ECO:0000313" key="2">
    <source>
        <dbReference type="EMBL" id="PSL33878.1"/>
    </source>
</evidence>
<proteinExistence type="predicted"/>
<organism evidence="2 3">
    <name type="scientific">Dyadobacter jiangsuensis</name>
    <dbReference type="NCBI Taxonomy" id="1591085"/>
    <lineage>
        <taxon>Bacteria</taxon>
        <taxon>Pseudomonadati</taxon>
        <taxon>Bacteroidota</taxon>
        <taxon>Cytophagia</taxon>
        <taxon>Cytophagales</taxon>
        <taxon>Spirosomataceae</taxon>
        <taxon>Dyadobacter</taxon>
    </lineage>
</organism>
<dbReference type="Proteomes" id="UP000241964">
    <property type="component" value="Unassembled WGS sequence"/>
</dbReference>
<gene>
    <name evidence="2" type="ORF">CLV60_101247</name>
</gene>
<dbReference type="RefSeq" id="WP_106593558.1">
    <property type="nucleotide sequence ID" value="NZ_PYAS01000001.1"/>
</dbReference>
<dbReference type="Pfam" id="PF13463">
    <property type="entry name" value="HTH_27"/>
    <property type="match status" value="1"/>
</dbReference>
<dbReference type="GO" id="GO:0003677">
    <property type="term" value="F:DNA binding"/>
    <property type="evidence" value="ECO:0007669"/>
    <property type="project" value="UniProtKB-KW"/>
</dbReference>